<evidence type="ECO:0000313" key="2">
    <source>
        <dbReference type="EMBL" id="GET06955.1"/>
    </source>
</evidence>
<organism evidence="2">
    <name type="scientific">Ligilactobacillus agilis</name>
    <dbReference type="NCBI Taxonomy" id="1601"/>
    <lineage>
        <taxon>Bacteria</taxon>
        <taxon>Bacillati</taxon>
        <taxon>Bacillota</taxon>
        <taxon>Bacilli</taxon>
        <taxon>Lactobacillales</taxon>
        <taxon>Lactobacillaceae</taxon>
        <taxon>Ligilactobacillus</taxon>
    </lineage>
</organism>
<dbReference type="Proteomes" id="UP000494265">
    <property type="component" value="Unassembled WGS sequence"/>
</dbReference>
<evidence type="ECO:0000256" key="1">
    <source>
        <dbReference type="SAM" id="Phobius"/>
    </source>
</evidence>
<keyword evidence="1" id="KW-0472">Membrane</keyword>
<keyword evidence="1" id="KW-0812">Transmembrane</keyword>
<dbReference type="EMBL" id="BLAM01000191">
    <property type="protein sequence ID" value="GET06955.1"/>
    <property type="molecule type" value="Genomic_DNA"/>
</dbReference>
<name>A0A6F9XP42_9LACO</name>
<dbReference type="RefSeq" id="WP_172585146.1">
    <property type="nucleotide sequence ID" value="NZ_BLAM01000191.1"/>
</dbReference>
<sequence length="58" mass="6290">MGNISENLLYIIGSLLVLGVVVVGLMVAFKGNDSGISTHLYNQTQREANYNSASTPRY</sequence>
<proteinExistence type="predicted"/>
<protein>
    <submittedName>
        <fullName evidence="2">Uncharacterized protein</fullName>
    </submittedName>
</protein>
<gene>
    <name evidence="2" type="ORF">SY212_19850</name>
</gene>
<accession>A0A6F9XP42</accession>
<comment type="caution">
    <text evidence="2">The sequence shown here is derived from an EMBL/GenBank/DDBJ whole genome shotgun (WGS) entry which is preliminary data.</text>
</comment>
<keyword evidence="1" id="KW-1133">Transmembrane helix</keyword>
<reference evidence="2" key="1">
    <citation type="submission" date="2019-10" db="EMBL/GenBank/DDBJ databases">
        <title>Lactobacillus agilis SY212 Whole Genome Sequencing Project.</title>
        <authorList>
            <person name="Suzuki S."/>
            <person name="Endo A."/>
            <person name="Maeno S."/>
            <person name="Shiwa Y."/>
            <person name="Matsutani M."/>
            <person name="Kajikawa A."/>
        </authorList>
    </citation>
    <scope>NUCLEOTIDE SEQUENCE</scope>
    <source>
        <strain evidence="2">SY212</strain>
    </source>
</reference>
<dbReference type="AlphaFoldDB" id="A0A6F9XP42"/>
<feature type="transmembrane region" description="Helical" evidence="1">
    <location>
        <begin position="7"/>
        <end position="29"/>
    </location>
</feature>